<organism evidence="9 10">
    <name type="scientific">Paenibacillus albiflavus</name>
    <dbReference type="NCBI Taxonomy" id="2545760"/>
    <lineage>
        <taxon>Bacteria</taxon>
        <taxon>Bacillati</taxon>
        <taxon>Bacillota</taxon>
        <taxon>Bacilli</taxon>
        <taxon>Bacillales</taxon>
        <taxon>Paenibacillaceae</taxon>
        <taxon>Paenibacillus</taxon>
    </lineage>
</organism>
<proteinExistence type="inferred from homology"/>
<feature type="transmembrane region" description="Helical" evidence="7">
    <location>
        <begin position="196"/>
        <end position="217"/>
    </location>
</feature>
<dbReference type="PANTHER" id="PTHR32322">
    <property type="entry name" value="INNER MEMBRANE TRANSPORTER"/>
    <property type="match status" value="1"/>
</dbReference>
<feature type="transmembrane region" description="Helical" evidence="7">
    <location>
        <begin position="140"/>
        <end position="158"/>
    </location>
</feature>
<evidence type="ECO:0000256" key="4">
    <source>
        <dbReference type="ARBA" id="ARBA00022692"/>
    </source>
</evidence>
<feature type="transmembrane region" description="Helical" evidence="7">
    <location>
        <begin position="258"/>
        <end position="277"/>
    </location>
</feature>
<keyword evidence="3" id="KW-1003">Cell membrane</keyword>
<comment type="similarity">
    <text evidence="2">Belongs to the EamA transporter family.</text>
</comment>
<comment type="caution">
    <text evidence="9">The sequence shown here is derived from an EMBL/GenBank/DDBJ whole genome shotgun (WGS) entry which is preliminary data.</text>
</comment>
<accession>A0A4R4EBV7</accession>
<evidence type="ECO:0000256" key="5">
    <source>
        <dbReference type="ARBA" id="ARBA00022989"/>
    </source>
</evidence>
<sequence>MTTKKFFTHPLGILVSALLATSLWGSAIPLIKLSYAELAIGSSEIYKQLLFAGYRFFGAGILIMLLMLVMGKKVSYQRGSWKGICTIALFQTFLQYVVFYIALSFSTGIQGAIISGTTSFFQIAVAHFMYKNDHFSVRKMIGLILGFGAVIVVNLGKGEFQLDFGIGAWLLLAAAFFGAFGNVLSKKVSQKMELMYMTSYQMMLGGIGLTIVGASHAGFTPFTFSLKSLGMLLFLMFVSAAAFVLWNSVMKYNMVGKVSMYLFLIPVSGVILSSFMLNEQLSLIVILALFLVAAGIIIVNREGASKAVKKQIGVKDEIVTE</sequence>
<dbReference type="InterPro" id="IPR037185">
    <property type="entry name" value="EmrE-like"/>
</dbReference>
<feature type="domain" description="EamA" evidence="8">
    <location>
        <begin position="15"/>
        <end position="154"/>
    </location>
</feature>
<evidence type="ECO:0000259" key="8">
    <source>
        <dbReference type="Pfam" id="PF00892"/>
    </source>
</evidence>
<comment type="subcellular location">
    <subcellularLocation>
        <location evidence="1">Cell membrane</location>
        <topology evidence="1">Multi-pass membrane protein</topology>
    </subcellularLocation>
</comment>
<dbReference type="Proteomes" id="UP000295418">
    <property type="component" value="Unassembled WGS sequence"/>
</dbReference>
<dbReference type="GO" id="GO:0005886">
    <property type="term" value="C:plasma membrane"/>
    <property type="evidence" value="ECO:0007669"/>
    <property type="project" value="UniProtKB-SubCell"/>
</dbReference>
<evidence type="ECO:0000256" key="1">
    <source>
        <dbReference type="ARBA" id="ARBA00004651"/>
    </source>
</evidence>
<dbReference type="InterPro" id="IPR000620">
    <property type="entry name" value="EamA_dom"/>
</dbReference>
<evidence type="ECO:0000313" key="10">
    <source>
        <dbReference type="Proteomes" id="UP000295418"/>
    </source>
</evidence>
<dbReference type="PANTHER" id="PTHR32322:SF18">
    <property type="entry name" value="S-ADENOSYLMETHIONINE_S-ADENOSYLHOMOCYSTEINE TRANSPORTER"/>
    <property type="match status" value="1"/>
</dbReference>
<keyword evidence="5 7" id="KW-1133">Transmembrane helix</keyword>
<keyword evidence="10" id="KW-1185">Reference proteome</keyword>
<gene>
    <name evidence="9" type="ORF">E0485_10420</name>
</gene>
<dbReference type="RefSeq" id="WP_132417975.1">
    <property type="nucleotide sequence ID" value="NZ_SKFG01000009.1"/>
</dbReference>
<feature type="transmembrane region" description="Helical" evidence="7">
    <location>
        <begin position="51"/>
        <end position="71"/>
    </location>
</feature>
<feature type="domain" description="EamA" evidence="8">
    <location>
        <begin position="166"/>
        <end position="300"/>
    </location>
</feature>
<evidence type="ECO:0000256" key="2">
    <source>
        <dbReference type="ARBA" id="ARBA00007362"/>
    </source>
</evidence>
<feature type="transmembrane region" description="Helical" evidence="7">
    <location>
        <begin position="109"/>
        <end position="128"/>
    </location>
</feature>
<evidence type="ECO:0000313" key="9">
    <source>
        <dbReference type="EMBL" id="TCZ77404.1"/>
    </source>
</evidence>
<keyword evidence="4 7" id="KW-0812">Transmembrane</keyword>
<dbReference type="SUPFAM" id="SSF103481">
    <property type="entry name" value="Multidrug resistance efflux transporter EmrE"/>
    <property type="match status" value="2"/>
</dbReference>
<feature type="transmembrane region" description="Helical" evidence="7">
    <location>
        <begin position="229"/>
        <end position="246"/>
    </location>
</feature>
<evidence type="ECO:0000256" key="6">
    <source>
        <dbReference type="ARBA" id="ARBA00023136"/>
    </source>
</evidence>
<evidence type="ECO:0000256" key="3">
    <source>
        <dbReference type="ARBA" id="ARBA00022475"/>
    </source>
</evidence>
<dbReference type="OrthoDB" id="3190463at2"/>
<evidence type="ECO:0000256" key="7">
    <source>
        <dbReference type="SAM" id="Phobius"/>
    </source>
</evidence>
<dbReference type="AlphaFoldDB" id="A0A4R4EBV7"/>
<dbReference type="InterPro" id="IPR050638">
    <property type="entry name" value="AA-Vitamin_Transporters"/>
</dbReference>
<reference evidence="9 10" key="1">
    <citation type="submission" date="2019-03" db="EMBL/GenBank/DDBJ databases">
        <authorList>
            <person name="Kim M.K.M."/>
        </authorList>
    </citation>
    <scope>NUCLEOTIDE SEQUENCE [LARGE SCALE GENOMIC DNA]</scope>
    <source>
        <strain evidence="9 10">18JY21-1</strain>
    </source>
</reference>
<feature type="transmembrane region" description="Helical" evidence="7">
    <location>
        <begin position="83"/>
        <end position="103"/>
    </location>
</feature>
<name>A0A4R4EBV7_9BACL</name>
<feature type="transmembrane region" description="Helical" evidence="7">
    <location>
        <begin position="283"/>
        <end position="300"/>
    </location>
</feature>
<protein>
    <submittedName>
        <fullName evidence="9">DMT family transporter</fullName>
    </submittedName>
</protein>
<feature type="transmembrane region" description="Helical" evidence="7">
    <location>
        <begin position="164"/>
        <end position="184"/>
    </location>
</feature>
<dbReference type="Pfam" id="PF00892">
    <property type="entry name" value="EamA"/>
    <property type="match status" value="2"/>
</dbReference>
<dbReference type="EMBL" id="SKFG01000009">
    <property type="protein sequence ID" value="TCZ77404.1"/>
    <property type="molecule type" value="Genomic_DNA"/>
</dbReference>
<keyword evidence="6 7" id="KW-0472">Membrane</keyword>